<evidence type="ECO:0000313" key="6">
    <source>
        <dbReference type="EMBL" id="MBB5221270.1"/>
    </source>
</evidence>
<dbReference type="InterPro" id="IPR011042">
    <property type="entry name" value="6-blade_b-propeller_TolB-like"/>
</dbReference>
<feature type="domain" description="SMP-30/Gluconolactonase/LRE-like region" evidence="5">
    <location>
        <begin position="33"/>
        <end position="271"/>
    </location>
</feature>
<evidence type="ECO:0000256" key="1">
    <source>
        <dbReference type="ARBA" id="ARBA00008853"/>
    </source>
</evidence>
<dbReference type="SUPFAM" id="SSF63829">
    <property type="entry name" value="Calcium-dependent phosphotriesterase"/>
    <property type="match status" value="1"/>
</dbReference>
<dbReference type="RefSeq" id="WP_184147658.1">
    <property type="nucleotide sequence ID" value="NZ_JACHFM010000001.1"/>
</dbReference>
<dbReference type="EMBL" id="JACHFM010000001">
    <property type="protein sequence ID" value="MBB5221270.1"/>
    <property type="molecule type" value="Genomic_DNA"/>
</dbReference>
<reference evidence="6 7" key="1">
    <citation type="submission" date="2020-08" db="EMBL/GenBank/DDBJ databases">
        <title>Genomic Encyclopedia of Type Strains, Phase IV (KMG-IV): sequencing the most valuable type-strain genomes for metagenomic binning, comparative biology and taxonomic classification.</title>
        <authorList>
            <person name="Goeker M."/>
        </authorList>
    </citation>
    <scope>NUCLEOTIDE SEQUENCE [LARGE SCALE GENOMIC DNA]</scope>
    <source>
        <strain evidence="6 7">DSM 101730</strain>
    </source>
</reference>
<comment type="cofactor">
    <cofactor evidence="3">
        <name>Zn(2+)</name>
        <dbReference type="ChEBI" id="CHEBI:29105"/>
    </cofactor>
    <text evidence="3">Binds 1 divalent metal cation per subunit.</text>
</comment>
<feature type="signal peptide" evidence="4">
    <location>
        <begin position="1"/>
        <end position="21"/>
    </location>
</feature>
<dbReference type="PANTHER" id="PTHR10907:SF47">
    <property type="entry name" value="REGUCALCIN"/>
    <property type="match status" value="1"/>
</dbReference>
<keyword evidence="3" id="KW-0479">Metal-binding</keyword>
<feature type="binding site" evidence="3">
    <location>
        <position position="166"/>
    </location>
    <ligand>
        <name>a divalent metal cation</name>
        <dbReference type="ChEBI" id="CHEBI:60240"/>
    </ligand>
</feature>
<dbReference type="GO" id="GO:0004341">
    <property type="term" value="F:gluconolactonase activity"/>
    <property type="evidence" value="ECO:0007669"/>
    <property type="project" value="TreeGrafter"/>
</dbReference>
<accession>A0A840SKI1</accession>
<keyword evidence="3" id="KW-0862">Zinc</keyword>
<dbReference type="GO" id="GO:0005509">
    <property type="term" value="F:calcium ion binding"/>
    <property type="evidence" value="ECO:0007669"/>
    <property type="project" value="TreeGrafter"/>
</dbReference>
<feature type="chain" id="PRO_5032787892" evidence="4">
    <location>
        <begin position="22"/>
        <end position="305"/>
    </location>
</feature>
<dbReference type="InterPro" id="IPR005511">
    <property type="entry name" value="SMP-30"/>
</dbReference>
<keyword evidence="4" id="KW-0732">Signal</keyword>
<comment type="similarity">
    <text evidence="1">Belongs to the SMP-30/CGR1 family.</text>
</comment>
<evidence type="ECO:0000313" key="7">
    <source>
        <dbReference type="Proteomes" id="UP000549457"/>
    </source>
</evidence>
<feature type="binding site" evidence="3">
    <location>
        <position position="120"/>
    </location>
    <ligand>
        <name>substrate</name>
    </ligand>
</feature>
<organism evidence="6 7">
    <name type="scientific">Amaricoccus macauensis</name>
    <dbReference type="NCBI Taxonomy" id="57001"/>
    <lineage>
        <taxon>Bacteria</taxon>
        <taxon>Pseudomonadati</taxon>
        <taxon>Pseudomonadota</taxon>
        <taxon>Alphaproteobacteria</taxon>
        <taxon>Rhodobacterales</taxon>
        <taxon>Paracoccaceae</taxon>
        <taxon>Amaricoccus</taxon>
    </lineage>
</organism>
<feature type="binding site" evidence="3">
    <location>
        <position position="212"/>
    </location>
    <ligand>
        <name>a divalent metal cation</name>
        <dbReference type="ChEBI" id="CHEBI:60240"/>
    </ligand>
</feature>
<evidence type="ECO:0000256" key="3">
    <source>
        <dbReference type="PIRSR" id="PIRSR605511-2"/>
    </source>
</evidence>
<dbReference type="InterPro" id="IPR013658">
    <property type="entry name" value="SGL"/>
</dbReference>
<evidence type="ECO:0000259" key="5">
    <source>
        <dbReference type="Pfam" id="PF08450"/>
    </source>
</evidence>
<evidence type="ECO:0000256" key="4">
    <source>
        <dbReference type="SAM" id="SignalP"/>
    </source>
</evidence>
<proteinExistence type="inferred from homology"/>
<dbReference type="Proteomes" id="UP000549457">
    <property type="component" value="Unassembled WGS sequence"/>
</dbReference>
<name>A0A840SKI1_9RHOB</name>
<comment type="caution">
    <text evidence="6">The sequence shown here is derived from an EMBL/GenBank/DDBJ whole genome shotgun (WGS) entry which is preliminary data.</text>
</comment>
<sequence length="305" mass="31235">MTSVVPPVAAASISTASISTASVFTAADAADTLGESPWWDVGSGRLWWIDLRAPALRSLDAATGDVASWPMPSLVGAVVGRRAGGVVLALTDGIHGFDPVTGSLDRIATVDLPGPSMRLNDAKADTDGTLWFGAMRDFGADDSGGLWRLVPGGVPERVRSGVRVPNAIAFAPDGNLFFCDTKAGTIERAAPATGRLDWAPFAAPDVAPGAPDGAAVDAEGFLWNARWGGGALARIALDGTLDRLVPLPVTNPTSCAFGGAELATLYVTTARQGLCPERLAREPLAGALLALDVGVRGVPEPAFAG</sequence>
<feature type="binding site" evidence="3">
    <location>
        <position position="35"/>
    </location>
    <ligand>
        <name>a divalent metal cation</name>
        <dbReference type="ChEBI" id="CHEBI:60240"/>
    </ligand>
</feature>
<dbReference type="Pfam" id="PF08450">
    <property type="entry name" value="SGL"/>
    <property type="match status" value="1"/>
</dbReference>
<feature type="binding site" evidence="3">
    <location>
        <position position="118"/>
    </location>
    <ligand>
        <name>substrate</name>
    </ligand>
</feature>
<dbReference type="AlphaFoldDB" id="A0A840SKI1"/>
<protein>
    <submittedName>
        <fullName evidence="6">Sugar lactone lactonase YvrE</fullName>
    </submittedName>
</protein>
<feature type="active site" description="Proton donor/acceptor" evidence="2">
    <location>
        <position position="212"/>
    </location>
</feature>
<dbReference type="Gene3D" id="2.120.10.30">
    <property type="entry name" value="TolB, C-terminal domain"/>
    <property type="match status" value="1"/>
</dbReference>
<evidence type="ECO:0000256" key="2">
    <source>
        <dbReference type="PIRSR" id="PIRSR605511-1"/>
    </source>
</evidence>
<keyword evidence="7" id="KW-1185">Reference proteome</keyword>
<dbReference type="PRINTS" id="PR01790">
    <property type="entry name" value="SMP30FAMILY"/>
</dbReference>
<dbReference type="PANTHER" id="PTHR10907">
    <property type="entry name" value="REGUCALCIN"/>
    <property type="match status" value="1"/>
</dbReference>
<dbReference type="GO" id="GO:0019853">
    <property type="term" value="P:L-ascorbic acid biosynthetic process"/>
    <property type="evidence" value="ECO:0007669"/>
    <property type="project" value="TreeGrafter"/>
</dbReference>
<gene>
    <name evidence="6" type="ORF">HNP73_001191</name>
</gene>